<protein>
    <submittedName>
        <fullName evidence="1">Uncharacterized protein</fullName>
    </submittedName>
</protein>
<dbReference type="Proteomes" id="UP000276133">
    <property type="component" value="Unassembled WGS sequence"/>
</dbReference>
<evidence type="ECO:0000313" key="2">
    <source>
        <dbReference type="Proteomes" id="UP000276133"/>
    </source>
</evidence>
<dbReference type="EMBL" id="REGN01001834">
    <property type="protein sequence ID" value="RNA32183.1"/>
    <property type="molecule type" value="Genomic_DNA"/>
</dbReference>
<gene>
    <name evidence="1" type="ORF">BpHYR1_039842</name>
</gene>
<name>A0A3M7S8P6_BRAPC</name>
<proteinExistence type="predicted"/>
<organism evidence="1 2">
    <name type="scientific">Brachionus plicatilis</name>
    <name type="common">Marine rotifer</name>
    <name type="synonym">Brachionus muelleri</name>
    <dbReference type="NCBI Taxonomy" id="10195"/>
    <lineage>
        <taxon>Eukaryota</taxon>
        <taxon>Metazoa</taxon>
        <taxon>Spiralia</taxon>
        <taxon>Gnathifera</taxon>
        <taxon>Rotifera</taxon>
        <taxon>Eurotatoria</taxon>
        <taxon>Monogononta</taxon>
        <taxon>Pseudotrocha</taxon>
        <taxon>Ploima</taxon>
        <taxon>Brachionidae</taxon>
        <taxon>Brachionus</taxon>
    </lineage>
</organism>
<accession>A0A3M7S8P6</accession>
<reference evidence="1 2" key="1">
    <citation type="journal article" date="2018" name="Sci. Rep.">
        <title>Genomic signatures of local adaptation to the degree of environmental predictability in rotifers.</title>
        <authorList>
            <person name="Franch-Gras L."/>
            <person name="Hahn C."/>
            <person name="Garcia-Roger E.M."/>
            <person name="Carmona M.J."/>
            <person name="Serra M."/>
            <person name="Gomez A."/>
        </authorList>
    </citation>
    <scope>NUCLEOTIDE SEQUENCE [LARGE SCALE GENOMIC DNA]</scope>
    <source>
        <strain evidence="1">HYR1</strain>
    </source>
</reference>
<comment type="caution">
    <text evidence="1">The sequence shown here is derived from an EMBL/GenBank/DDBJ whole genome shotgun (WGS) entry which is preliminary data.</text>
</comment>
<evidence type="ECO:0000313" key="1">
    <source>
        <dbReference type="EMBL" id="RNA32183.1"/>
    </source>
</evidence>
<sequence length="231" mass="27059">MATGESTNEICYSNEIINLFFSSKADEKLKDVPKIVQKIKCDIEELKTKTKDLEKIDTEFKDLICLFNKIHNLNMSKPDLKKSIRSFRVLEDALSNDKFDDNDKKDCTNALGSLSDVIIKLQNVTENALKENNEFDNQIKKLIIQIGKKREVIEGRNLLRNFKISGALIAYQAKINNRFFEFKRYVNQCYIKNKFNLNLQEIYYYIQNEQIAIKRFLGQNFVCLTDLVWDT</sequence>
<keyword evidence="2" id="KW-1185">Reference proteome</keyword>
<dbReference type="AlphaFoldDB" id="A0A3M7S8P6"/>